<dbReference type="GO" id="GO:0000160">
    <property type="term" value="P:phosphorelay signal transduction system"/>
    <property type="evidence" value="ECO:0007669"/>
    <property type="project" value="InterPro"/>
</dbReference>
<reference evidence="4 5" key="1">
    <citation type="submission" date="2015-09" db="EMBL/GenBank/DDBJ databases">
        <authorList>
            <person name="Jackson K.R."/>
            <person name="Lunt B.L."/>
            <person name="Fisher J.N.B."/>
            <person name="Gardner A.V."/>
            <person name="Bailey M.E."/>
            <person name="Deus L.M."/>
            <person name="Earl A.S."/>
            <person name="Gibby P.D."/>
            <person name="Hartmann K.A."/>
            <person name="Liu J.E."/>
            <person name="Manci A.M."/>
            <person name="Nielsen D.A."/>
            <person name="Solomon M.B."/>
            <person name="Breakwell D.P."/>
            <person name="Burnett S.H."/>
            <person name="Grose J.H."/>
        </authorList>
    </citation>
    <scope>NUCLEOTIDE SEQUENCE [LARGE SCALE GENOMIC DNA]</scope>
    <source>
        <strain evidence="4 5">16</strain>
    </source>
</reference>
<feature type="domain" description="Response regulatory" evidence="2">
    <location>
        <begin position="10"/>
        <end position="128"/>
    </location>
</feature>
<dbReference type="PROSITE" id="PS50110">
    <property type="entry name" value="RESPONSE_REGULATORY"/>
    <property type="match status" value="1"/>
</dbReference>
<evidence type="ECO:0000313" key="4">
    <source>
        <dbReference type="EMBL" id="KPL50923.1"/>
    </source>
</evidence>
<dbReference type="InterPro" id="IPR011006">
    <property type="entry name" value="CheY-like_superfamily"/>
</dbReference>
<dbReference type="EMBL" id="LJYW01000001">
    <property type="protein sequence ID" value="KPL50923.1"/>
    <property type="molecule type" value="Genomic_DNA"/>
</dbReference>
<evidence type="ECO:0000313" key="5">
    <source>
        <dbReference type="Proteomes" id="UP000048984"/>
    </source>
</evidence>
<dbReference type="PROSITE" id="PS50883">
    <property type="entry name" value="EAL"/>
    <property type="match status" value="1"/>
</dbReference>
<dbReference type="InterPro" id="IPR001633">
    <property type="entry name" value="EAL_dom"/>
</dbReference>
<name>A0A0P6W995_9HYPH</name>
<evidence type="ECO:0008006" key="6">
    <source>
        <dbReference type="Google" id="ProtNLM"/>
    </source>
</evidence>
<dbReference type="Gene3D" id="3.20.20.450">
    <property type="entry name" value="EAL domain"/>
    <property type="match status" value="1"/>
</dbReference>
<keyword evidence="1" id="KW-0597">Phosphoprotein</keyword>
<proteinExistence type="predicted"/>
<gene>
    <name evidence="4" type="ORF">ABB55_00685</name>
</gene>
<dbReference type="Gene3D" id="3.40.50.2300">
    <property type="match status" value="1"/>
</dbReference>
<dbReference type="InterPro" id="IPR050706">
    <property type="entry name" value="Cyclic-di-GMP_PDE-like"/>
</dbReference>
<dbReference type="PANTHER" id="PTHR33121:SF70">
    <property type="entry name" value="SIGNALING PROTEIN YKOW"/>
    <property type="match status" value="1"/>
</dbReference>
<dbReference type="RefSeq" id="WP_054357086.1">
    <property type="nucleotide sequence ID" value="NZ_LJYW01000001.1"/>
</dbReference>
<protein>
    <recommendedName>
        <fullName evidence="6">EAL domain-containing protein</fullName>
    </recommendedName>
</protein>
<evidence type="ECO:0000259" key="3">
    <source>
        <dbReference type="PROSITE" id="PS50883"/>
    </source>
</evidence>
<evidence type="ECO:0000256" key="1">
    <source>
        <dbReference type="PROSITE-ProRule" id="PRU00169"/>
    </source>
</evidence>
<feature type="modified residue" description="4-aspartylphosphate" evidence="1">
    <location>
        <position position="58"/>
    </location>
</feature>
<dbReference type="SMART" id="SM00448">
    <property type="entry name" value="REC"/>
    <property type="match status" value="1"/>
</dbReference>
<evidence type="ECO:0000259" key="2">
    <source>
        <dbReference type="PROSITE" id="PS50110"/>
    </source>
</evidence>
<sequence>MNRPVILKEVTYIVEDHSLVRSLMAAWFASRGHRVRGCDAIDLGELDNAGSGDLVVVDLYLGERDGVEVLRYLADRGYAGRVLLVSGGPDPVIEAARDVGAEFGLNVIGTLRKPVNFDSLGEIVDRAPRAAAIVSLAPAPDDVSLAEALANGAVDFHYQPILNARTFEVHGIELLARLGRSGSGAMSVVAALCGASERDLHALAYLAAARAEALARALTDRGLLLAVSINVPSNLVQRHHFSDFLKVLRRVTDAGPPVTLEISELDPFTDVVDARGTATSAVLHGIRLSLDDFGTLNSNIDRLMQIPFAELKVDRRFVDGCSQGGFRDLVCRSAIEIGRARGATIVAEGIERAEDFAHLRRLGVDYLQGYFIAQPLAFEALFDWLSAHRPENYSRFATSDAGTFAEDERS</sequence>
<comment type="caution">
    <text evidence="4">The sequence shown here is derived from an EMBL/GenBank/DDBJ whole genome shotgun (WGS) entry which is preliminary data.</text>
</comment>
<dbReference type="Pfam" id="PF00563">
    <property type="entry name" value="EAL"/>
    <property type="match status" value="1"/>
</dbReference>
<dbReference type="STRING" id="665126.ABB55_00685"/>
<feature type="domain" description="EAL" evidence="3">
    <location>
        <begin position="138"/>
        <end position="389"/>
    </location>
</feature>
<accession>A0A0P6W995</accession>
<organism evidence="4 5">
    <name type="scientific">Prosthecodimorpha hirschii</name>
    <dbReference type="NCBI Taxonomy" id="665126"/>
    <lineage>
        <taxon>Bacteria</taxon>
        <taxon>Pseudomonadati</taxon>
        <taxon>Pseudomonadota</taxon>
        <taxon>Alphaproteobacteria</taxon>
        <taxon>Hyphomicrobiales</taxon>
        <taxon>Ancalomicrobiaceae</taxon>
        <taxon>Prosthecodimorpha</taxon>
    </lineage>
</organism>
<dbReference type="InterPro" id="IPR035919">
    <property type="entry name" value="EAL_sf"/>
</dbReference>
<dbReference type="InterPro" id="IPR001789">
    <property type="entry name" value="Sig_transdc_resp-reg_receiver"/>
</dbReference>
<reference evidence="4 5" key="2">
    <citation type="submission" date="2015-10" db="EMBL/GenBank/DDBJ databases">
        <title>Draft Genome Sequence of Prosthecomicrobium hirschii ATCC 27832.</title>
        <authorList>
            <person name="Daniel J."/>
            <person name="Givan S.A."/>
            <person name="Brun Y.V."/>
            <person name="Brown P.J."/>
        </authorList>
    </citation>
    <scope>NUCLEOTIDE SEQUENCE [LARGE SCALE GENOMIC DNA]</scope>
    <source>
        <strain evidence="4 5">16</strain>
    </source>
</reference>
<dbReference type="Pfam" id="PF00072">
    <property type="entry name" value="Response_reg"/>
    <property type="match status" value="1"/>
</dbReference>
<keyword evidence="5" id="KW-1185">Reference proteome</keyword>
<dbReference type="SUPFAM" id="SSF141868">
    <property type="entry name" value="EAL domain-like"/>
    <property type="match status" value="1"/>
</dbReference>
<dbReference type="PANTHER" id="PTHR33121">
    <property type="entry name" value="CYCLIC DI-GMP PHOSPHODIESTERASE PDEF"/>
    <property type="match status" value="1"/>
</dbReference>
<dbReference type="CDD" id="cd01948">
    <property type="entry name" value="EAL"/>
    <property type="match status" value="1"/>
</dbReference>
<dbReference type="AlphaFoldDB" id="A0A0P6W995"/>
<dbReference type="GO" id="GO:0071111">
    <property type="term" value="F:cyclic-guanylate-specific phosphodiesterase activity"/>
    <property type="evidence" value="ECO:0007669"/>
    <property type="project" value="InterPro"/>
</dbReference>
<dbReference type="Proteomes" id="UP000048984">
    <property type="component" value="Unassembled WGS sequence"/>
</dbReference>
<dbReference type="SMART" id="SM00052">
    <property type="entry name" value="EAL"/>
    <property type="match status" value="1"/>
</dbReference>
<dbReference type="SUPFAM" id="SSF52172">
    <property type="entry name" value="CheY-like"/>
    <property type="match status" value="1"/>
</dbReference>